<dbReference type="EMBL" id="JAPDFW010000070">
    <property type="protein sequence ID" value="KAJ5074188.1"/>
    <property type="molecule type" value="Genomic_DNA"/>
</dbReference>
<feature type="coiled-coil region" evidence="1">
    <location>
        <begin position="169"/>
        <end position="196"/>
    </location>
</feature>
<accession>A0A9Q0RC56</accession>
<reference evidence="2" key="1">
    <citation type="submission" date="2022-10" db="EMBL/GenBank/DDBJ databases">
        <title>Novel sulphate-reducing endosymbionts in the free-living metamonad Anaeramoeba.</title>
        <authorList>
            <person name="Jerlstrom-Hultqvist J."/>
            <person name="Cepicka I."/>
            <person name="Gallot-Lavallee L."/>
            <person name="Salas-Leiva D."/>
            <person name="Curtis B.A."/>
            <person name="Zahonova K."/>
            <person name="Pipaliya S."/>
            <person name="Dacks J."/>
            <person name="Roger A.J."/>
        </authorList>
    </citation>
    <scope>NUCLEOTIDE SEQUENCE</scope>
    <source>
        <strain evidence="2">BMAN</strain>
    </source>
</reference>
<protein>
    <submittedName>
        <fullName evidence="2">Filament-like plant protein</fullName>
    </submittedName>
</protein>
<dbReference type="Proteomes" id="UP001149090">
    <property type="component" value="Unassembled WGS sequence"/>
</dbReference>
<name>A0A9Q0RC56_ANAIG</name>
<keyword evidence="3" id="KW-1185">Reference proteome</keyword>
<dbReference type="Gene3D" id="3.30.450.20">
    <property type="entry name" value="PAS domain"/>
    <property type="match status" value="1"/>
</dbReference>
<proteinExistence type="predicted"/>
<dbReference type="AlphaFoldDB" id="A0A9Q0RC56"/>
<sequence length="259" mass="29776">MGQKATKTTKVSRGQLKSYMKMIHYSKEAICLVKPDGYFIDFNQPFMEIWEAKSREQLFALTPGILAPPFQPHMGMDSQSAMEKVIGTAIKSETGFHDFDFLQTTVDGKEFWAHVWLKFVRVDKQDACQAIMKRIENPMESYQKQEISDKYLNLNLQNDTSDTSETPSLAEMTRRFGNLEDKSKELKKASENLKSLVLPYSDEKTQEISKSIESVLSLSQRNSEVNKKITQAQNLFNSLKTKQKEFFDLITQISDLTKN</sequence>
<evidence type="ECO:0000313" key="3">
    <source>
        <dbReference type="Proteomes" id="UP001149090"/>
    </source>
</evidence>
<dbReference type="SUPFAM" id="SSF55785">
    <property type="entry name" value="PYP-like sensor domain (PAS domain)"/>
    <property type="match status" value="1"/>
</dbReference>
<dbReference type="InterPro" id="IPR035965">
    <property type="entry name" value="PAS-like_dom_sf"/>
</dbReference>
<organism evidence="2 3">
    <name type="scientific">Anaeramoeba ignava</name>
    <name type="common">Anaerobic marine amoeba</name>
    <dbReference type="NCBI Taxonomy" id="1746090"/>
    <lineage>
        <taxon>Eukaryota</taxon>
        <taxon>Metamonada</taxon>
        <taxon>Anaeramoebidae</taxon>
        <taxon>Anaeramoeba</taxon>
    </lineage>
</organism>
<keyword evidence="1" id="KW-0175">Coiled coil</keyword>
<evidence type="ECO:0000313" key="2">
    <source>
        <dbReference type="EMBL" id="KAJ5074188.1"/>
    </source>
</evidence>
<evidence type="ECO:0000256" key="1">
    <source>
        <dbReference type="SAM" id="Coils"/>
    </source>
</evidence>
<gene>
    <name evidence="2" type="ORF">M0811_00817</name>
</gene>
<dbReference type="OrthoDB" id="10656913at2759"/>
<comment type="caution">
    <text evidence="2">The sequence shown here is derived from an EMBL/GenBank/DDBJ whole genome shotgun (WGS) entry which is preliminary data.</text>
</comment>